<dbReference type="EMBL" id="KQ090254">
    <property type="protein sequence ID" value="KMS98353.1"/>
    <property type="molecule type" value="Genomic_DNA"/>
</dbReference>
<keyword evidence="1" id="KW-0472">Membrane</keyword>
<gene>
    <name evidence="2" type="ORF">BVRB_4g093110</name>
</gene>
<evidence type="ECO:0000313" key="3">
    <source>
        <dbReference type="Proteomes" id="UP000035740"/>
    </source>
</evidence>
<evidence type="ECO:0000256" key="1">
    <source>
        <dbReference type="SAM" id="Phobius"/>
    </source>
</evidence>
<keyword evidence="3" id="KW-1185">Reference proteome</keyword>
<dbReference type="Proteomes" id="UP000035740">
    <property type="component" value="Unassembled WGS sequence"/>
</dbReference>
<feature type="transmembrane region" description="Helical" evidence="1">
    <location>
        <begin position="15"/>
        <end position="36"/>
    </location>
</feature>
<keyword evidence="1" id="KW-0812">Transmembrane</keyword>
<name>A0A0J8BE56_BETVV</name>
<organism evidence="2 3">
    <name type="scientific">Beta vulgaris subsp. vulgaris</name>
    <name type="common">Beet</name>
    <dbReference type="NCBI Taxonomy" id="3555"/>
    <lineage>
        <taxon>Eukaryota</taxon>
        <taxon>Viridiplantae</taxon>
        <taxon>Streptophyta</taxon>
        <taxon>Embryophyta</taxon>
        <taxon>Tracheophyta</taxon>
        <taxon>Spermatophyta</taxon>
        <taxon>Magnoliopsida</taxon>
        <taxon>eudicotyledons</taxon>
        <taxon>Gunneridae</taxon>
        <taxon>Pentapetalae</taxon>
        <taxon>Caryophyllales</taxon>
        <taxon>Chenopodiaceae</taxon>
        <taxon>Betoideae</taxon>
        <taxon>Beta</taxon>
    </lineage>
</organism>
<accession>A0A0J8BE56</accession>
<protein>
    <submittedName>
        <fullName evidence="2">Uncharacterized protein</fullName>
    </submittedName>
</protein>
<evidence type="ECO:0000313" key="2">
    <source>
        <dbReference type="EMBL" id="KMS98353.1"/>
    </source>
</evidence>
<proteinExistence type="predicted"/>
<dbReference type="Gramene" id="KMS98353">
    <property type="protein sequence ID" value="KMS98353"/>
    <property type="gene ID" value="BVRB_4g093110"/>
</dbReference>
<reference evidence="2 3" key="1">
    <citation type="journal article" date="2014" name="Nature">
        <title>The genome of the recently domesticated crop plant sugar beet (Beta vulgaris).</title>
        <authorList>
            <person name="Dohm J.C."/>
            <person name="Minoche A.E."/>
            <person name="Holtgrawe D."/>
            <person name="Capella-Gutierrez S."/>
            <person name="Zakrzewski F."/>
            <person name="Tafer H."/>
            <person name="Rupp O."/>
            <person name="Sorensen T.R."/>
            <person name="Stracke R."/>
            <person name="Reinhardt R."/>
            <person name="Goesmann A."/>
            <person name="Kraft T."/>
            <person name="Schulz B."/>
            <person name="Stadler P.F."/>
            <person name="Schmidt T."/>
            <person name="Gabaldon T."/>
            <person name="Lehrach H."/>
            <person name="Weisshaar B."/>
            <person name="Himmelbauer H."/>
        </authorList>
    </citation>
    <scope>NUCLEOTIDE SEQUENCE [LARGE SCALE GENOMIC DNA]</scope>
    <source>
        <tissue evidence="2">Taproot</tissue>
    </source>
</reference>
<feature type="transmembrane region" description="Helical" evidence="1">
    <location>
        <begin position="43"/>
        <end position="62"/>
    </location>
</feature>
<sequence length="63" mass="6815">MVIFVKQSFSTSTSLYPQLVAVFIANKIAFASAIVGSHGPRTIILLHSSSPSVAIFVTHYIYS</sequence>
<keyword evidence="1" id="KW-1133">Transmembrane helix</keyword>
<dbReference type="AlphaFoldDB" id="A0A0J8BE56"/>